<organism evidence="1 2">
    <name type="scientific">Aureibacter tunicatorum</name>
    <dbReference type="NCBI Taxonomy" id="866807"/>
    <lineage>
        <taxon>Bacteria</taxon>
        <taxon>Pseudomonadati</taxon>
        <taxon>Bacteroidota</taxon>
        <taxon>Cytophagia</taxon>
        <taxon>Cytophagales</taxon>
        <taxon>Persicobacteraceae</taxon>
        <taxon>Aureibacter</taxon>
    </lineage>
</organism>
<keyword evidence="2" id="KW-1185">Reference proteome</keyword>
<comment type="caution">
    <text evidence="1">The sequence shown here is derived from an EMBL/GenBank/DDBJ whole genome shotgun (WGS) entry which is preliminary data.</text>
</comment>
<dbReference type="AlphaFoldDB" id="A0AAE3XU38"/>
<protein>
    <submittedName>
        <fullName evidence="1">Uncharacterized protein</fullName>
    </submittedName>
</protein>
<dbReference type="Pfam" id="PF10758">
    <property type="entry name" value="DUF2586"/>
    <property type="match status" value="1"/>
</dbReference>
<evidence type="ECO:0000313" key="1">
    <source>
        <dbReference type="EMBL" id="MDR6241891.1"/>
    </source>
</evidence>
<sequence>MADDTAMDIKLLSNQQFTVLMPLNDINIEKLPGGLGRYTSGGDHISGLICYAPCSGIFAKHASSGKYTMLAKSGENHVYYQIRDIATLERIELDIFQNILQSNDSLVDFLNDTMGTDYIKSEDPLSDPDVYLQALKKIEEYAVANTITRQDTFSTDPEFIYALDRKANAGIHYHASEFFRINPNGVLHLMLVNEKPSDFSELAQLQLYAEGSIRQIGIYDQFSDSDPTTLQSNIQAINEQSKMIAPNDAENPEVYKPFLSIYSIQHDEDFDYAADLKLFESPFVCMSIGQDLSGQGYKINKERYVQIVGIDKDNRRAYINNSHKGELQENITLRINGQTLSASISNDQILTFNEVDFNVLLENWMNFSVELLTGDGSAFIPNTRHGCIGTMLGTISKAKVNEHIGWVKKFNISRGNEFKSIGFSNGRDYNSYSRSELDALADRSYIFLRKLVGDEGAYFSDSKLCMDDSQNDDIPMSIEELRSTQKSKRLLEERLKYASRDVEYRIKVNELNDLTLDYSLTKDSQKGIINKMSRPLEDMKRKGEISDYSLSLTDNGVIGSRTFNSIQERDQQFLTNTEGTKLDFTYEIVPRGTARYININFTYSHKL</sequence>
<name>A0AAE3XU38_9BACT</name>
<dbReference type="InterPro" id="IPR019694">
    <property type="entry name" value="Phage_HP1_Orf23"/>
</dbReference>
<gene>
    <name evidence="1" type="ORF">HNQ88_004978</name>
</gene>
<dbReference type="RefSeq" id="WP_309943074.1">
    <property type="nucleotide sequence ID" value="NZ_AP025310.1"/>
</dbReference>
<proteinExistence type="predicted"/>
<accession>A0AAE3XU38</accession>
<reference evidence="1" key="1">
    <citation type="submission" date="2023-07" db="EMBL/GenBank/DDBJ databases">
        <title>Genomic Encyclopedia of Type Strains, Phase IV (KMG-IV): sequencing the most valuable type-strain genomes for metagenomic binning, comparative biology and taxonomic classification.</title>
        <authorList>
            <person name="Goeker M."/>
        </authorList>
    </citation>
    <scope>NUCLEOTIDE SEQUENCE</scope>
    <source>
        <strain evidence="1">DSM 26174</strain>
    </source>
</reference>
<dbReference type="EMBL" id="JAVDQD010000013">
    <property type="protein sequence ID" value="MDR6241891.1"/>
    <property type="molecule type" value="Genomic_DNA"/>
</dbReference>
<dbReference type="Proteomes" id="UP001185092">
    <property type="component" value="Unassembled WGS sequence"/>
</dbReference>
<evidence type="ECO:0000313" key="2">
    <source>
        <dbReference type="Proteomes" id="UP001185092"/>
    </source>
</evidence>